<dbReference type="PROSITE" id="PS50076">
    <property type="entry name" value="DNAJ_2"/>
    <property type="match status" value="1"/>
</dbReference>
<evidence type="ECO:0000256" key="1">
    <source>
        <dbReference type="ARBA" id="ARBA00022705"/>
    </source>
</evidence>
<name>A0A1X7GEW1_TRICW</name>
<dbReference type="GO" id="GO:0005737">
    <property type="term" value="C:cytoplasm"/>
    <property type="evidence" value="ECO:0007669"/>
    <property type="project" value="TreeGrafter"/>
</dbReference>
<protein>
    <submittedName>
        <fullName evidence="6">Molecular chaperone DnaJ</fullName>
    </submittedName>
</protein>
<evidence type="ECO:0000259" key="5">
    <source>
        <dbReference type="PROSITE" id="PS50076"/>
    </source>
</evidence>
<proteinExistence type="predicted"/>
<keyword evidence="3" id="KW-0143">Chaperone</keyword>
<evidence type="ECO:0000256" key="3">
    <source>
        <dbReference type="ARBA" id="ARBA00023186"/>
    </source>
</evidence>
<dbReference type="GeneID" id="95552789"/>
<dbReference type="CDD" id="cd06257">
    <property type="entry name" value="DnaJ"/>
    <property type="match status" value="1"/>
</dbReference>
<dbReference type="AlphaFoldDB" id="A0A1X7GEW1"/>
<organism evidence="6 7">
    <name type="scientific">Trinickia caryophylli</name>
    <name type="common">Paraburkholderia caryophylli</name>
    <dbReference type="NCBI Taxonomy" id="28094"/>
    <lineage>
        <taxon>Bacteria</taxon>
        <taxon>Pseudomonadati</taxon>
        <taxon>Pseudomonadota</taxon>
        <taxon>Betaproteobacteria</taxon>
        <taxon>Burkholderiales</taxon>
        <taxon>Burkholderiaceae</taxon>
        <taxon>Trinickia</taxon>
    </lineage>
</organism>
<dbReference type="Gene3D" id="1.10.287.110">
    <property type="entry name" value="DnaJ domain"/>
    <property type="match status" value="1"/>
</dbReference>
<feature type="domain" description="J" evidence="5">
    <location>
        <begin position="5"/>
        <end position="76"/>
    </location>
</feature>
<keyword evidence="7" id="KW-1185">Reference proteome</keyword>
<dbReference type="Pfam" id="PF01556">
    <property type="entry name" value="DnaJ_C"/>
    <property type="match status" value="1"/>
</dbReference>
<dbReference type="InterPro" id="IPR002939">
    <property type="entry name" value="DnaJ_C"/>
</dbReference>
<reference evidence="7" key="1">
    <citation type="submission" date="2017-04" db="EMBL/GenBank/DDBJ databases">
        <authorList>
            <person name="Varghese N."/>
            <person name="Submissions S."/>
        </authorList>
    </citation>
    <scope>NUCLEOTIDE SEQUENCE [LARGE SCALE GENOMIC DNA]</scope>
    <source>
        <strain evidence="7">Ballard 720</strain>
    </source>
</reference>
<dbReference type="EMBL" id="FXAH01000015">
    <property type="protein sequence ID" value="SMF68781.1"/>
    <property type="molecule type" value="Genomic_DNA"/>
</dbReference>
<dbReference type="OrthoDB" id="8994574at2"/>
<gene>
    <name evidence="6" type="ORF">SAMN06295900_115105</name>
</gene>
<dbReference type="InterPro" id="IPR036410">
    <property type="entry name" value="HSP_DnaJ_Cys-rich_dom_sf"/>
</dbReference>
<dbReference type="SUPFAM" id="SSF49493">
    <property type="entry name" value="HSP40/DnaJ peptide-binding domain"/>
    <property type="match status" value="2"/>
</dbReference>
<evidence type="ECO:0000313" key="6">
    <source>
        <dbReference type="EMBL" id="SMF68781.1"/>
    </source>
</evidence>
<feature type="compositionally biased region" description="Low complexity" evidence="4">
    <location>
        <begin position="62"/>
        <end position="79"/>
    </location>
</feature>
<dbReference type="GO" id="GO:0006260">
    <property type="term" value="P:DNA replication"/>
    <property type="evidence" value="ECO:0007669"/>
    <property type="project" value="UniProtKB-KW"/>
</dbReference>
<dbReference type="GO" id="GO:0051082">
    <property type="term" value="F:unfolded protein binding"/>
    <property type="evidence" value="ECO:0007669"/>
    <property type="project" value="InterPro"/>
</dbReference>
<keyword evidence="1" id="KW-0235">DNA replication</keyword>
<dbReference type="InterPro" id="IPR001623">
    <property type="entry name" value="DnaJ_domain"/>
</dbReference>
<dbReference type="CDD" id="cd10747">
    <property type="entry name" value="DnaJ_C"/>
    <property type="match status" value="1"/>
</dbReference>
<dbReference type="Gene3D" id="2.10.230.10">
    <property type="entry name" value="Heat shock protein DnaJ, cysteine-rich domain"/>
    <property type="match status" value="1"/>
</dbReference>
<dbReference type="Gene3D" id="2.60.260.20">
    <property type="entry name" value="Urease metallochaperone UreE, N-terminal domain"/>
    <property type="match status" value="2"/>
</dbReference>
<sequence length="359" mass="38665">MALDEYYERLGLPNAASAAEIKRAYRRLRAKFHPDRNRGKEAAVEPQFKRVQEAFEILTGQREAPAAPRPAAASYSSHSPHPPRRAEPHPRPAAPREPHTAPGAADTRPWTEAFRTGGPMPVRGANRHTQLHVPLDVALNGGRVVASYQVSDTCRQCRGMSARLALQPCADCDGQGIAPGGALCRSCSGQGRIKTNRWCTKCQNKGVEQSQKTETVEVPAGAWDGQRIVVPGAGFPGVHGGQAGDATFTVVIVCGPGYQRDGLNVSGEIEIDFVTATLGGTFDARVLGRDMLVTIPPNAQQGSFIRLPTQGLRDGSGNQGELKLRIVLAMPKAAAQLTSDQRAVLREMFADAARRERKN</sequence>
<dbReference type="SUPFAM" id="SSF57938">
    <property type="entry name" value="DnaJ/Hsp40 cysteine-rich domain"/>
    <property type="match status" value="1"/>
</dbReference>
<keyword evidence="2" id="KW-0346">Stress response</keyword>
<dbReference type="PRINTS" id="PR00625">
    <property type="entry name" value="JDOMAIN"/>
</dbReference>
<dbReference type="STRING" id="28094.SAMN06295900_115105"/>
<feature type="region of interest" description="Disordered" evidence="4">
    <location>
        <begin position="61"/>
        <end position="126"/>
    </location>
</feature>
<dbReference type="RefSeq" id="WP_085229708.1">
    <property type="nucleotide sequence ID" value="NZ_BSQD01000008.1"/>
</dbReference>
<dbReference type="GO" id="GO:0042026">
    <property type="term" value="P:protein refolding"/>
    <property type="evidence" value="ECO:0007669"/>
    <property type="project" value="TreeGrafter"/>
</dbReference>
<evidence type="ECO:0000256" key="4">
    <source>
        <dbReference type="SAM" id="MobiDB-lite"/>
    </source>
</evidence>
<dbReference type="InterPro" id="IPR008971">
    <property type="entry name" value="HSP40/DnaJ_pept-bd"/>
</dbReference>
<dbReference type="SMART" id="SM00271">
    <property type="entry name" value="DnaJ"/>
    <property type="match status" value="1"/>
</dbReference>
<feature type="compositionally biased region" description="Basic and acidic residues" evidence="4">
    <location>
        <begin position="84"/>
        <end position="99"/>
    </location>
</feature>
<evidence type="ECO:0000313" key="7">
    <source>
        <dbReference type="Proteomes" id="UP000192911"/>
    </source>
</evidence>
<dbReference type="Pfam" id="PF00226">
    <property type="entry name" value="DnaJ"/>
    <property type="match status" value="1"/>
</dbReference>
<dbReference type="Proteomes" id="UP000192911">
    <property type="component" value="Unassembled WGS sequence"/>
</dbReference>
<dbReference type="PANTHER" id="PTHR43096">
    <property type="entry name" value="DNAJ HOMOLOG 1, MITOCHONDRIAL-RELATED"/>
    <property type="match status" value="1"/>
</dbReference>
<accession>A0A1X7GEW1</accession>
<dbReference type="PANTHER" id="PTHR43096:SF52">
    <property type="entry name" value="DNAJ HOMOLOG 1, MITOCHONDRIAL-RELATED"/>
    <property type="match status" value="1"/>
</dbReference>
<dbReference type="InterPro" id="IPR036869">
    <property type="entry name" value="J_dom_sf"/>
</dbReference>
<evidence type="ECO:0000256" key="2">
    <source>
        <dbReference type="ARBA" id="ARBA00023016"/>
    </source>
</evidence>
<dbReference type="SUPFAM" id="SSF46565">
    <property type="entry name" value="Chaperone J-domain"/>
    <property type="match status" value="1"/>
</dbReference>